<keyword evidence="2" id="KW-1133">Transmembrane helix</keyword>
<name>A0ABN7K897_9BACT</name>
<gene>
    <name evidence="4" type="ORF">LMG7974_00770</name>
</gene>
<feature type="domain" description="M23ase beta-sheet core" evidence="3">
    <location>
        <begin position="336"/>
        <end position="429"/>
    </location>
</feature>
<dbReference type="RefSeq" id="WP_229932576.1">
    <property type="nucleotide sequence ID" value="NZ_CAJHOF010000005.1"/>
</dbReference>
<comment type="caution">
    <text evidence="4">The sequence shown here is derived from an EMBL/GenBank/DDBJ whole genome shotgun (WGS) entry which is preliminary data.</text>
</comment>
<dbReference type="InterPro" id="IPR050570">
    <property type="entry name" value="Cell_wall_metabolism_enzyme"/>
</dbReference>
<keyword evidence="1" id="KW-0732">Signal</keyword>
<dbReference type="InterPro" id="IPR011055">
    <property type="entry name" value="Dup_hybrid_motif"/>
</dbReference>
<evidence type="ECO:0000256" key="2">
    <source>
        <dbReference type="SAM" id="Phobius"/>
    </source>
</evidence>
<dbReference type="PANTHER" id="PTHR21666">
    <property type="entry name" value="PEPTIDASE-RELATED"/>
    <property type="match status" value="1"/>
</dbReference>
<reference evidence="4 5" key="1">
    <citation type="submission" date="2020-11" db="EMBL/GenBank/DDBJ databases">
        <authorList>
            <person name="Peeters C."/>
        </authorList>
    </citation>
    <scope>NUCLEOTIDE SEQUENCE [LARGE SCALE GENOMIC DNA]</scope>
    <source>
        <strain evidence="4 5">LMG 7974</strain>
    </source>
</reference>
<dbReference type="InterPro" id="IPR016047">
    <property type="entry name" value="M23ase_b-sheet_dom"/>
</dbReference>
<sequence length="456" mass="51159">MKKRGIRPGYFIILILLGAVLYGVFAILNSKMLERNAPEILIQDKIYWNLRTPLNIKFKDDSGIKFIRISMNDGTNTSNLLNQVMQEPITELDVNLTIPKTSFFNQKDSYEMQIEAVDFSKWGFFTGNKTQKNIQVILDTTRPDVNVLSHSYSISKGGSAIVVFKATDNDLKEVYVKTNYGKKFKATPFYKDGYYASLVVWPVDVENFSADVIATDKAGNEGRSHIRYFLQNVKYKTSTIPLKDSFLDGKISELTDQYAKDPSLLSRLDKMKFINETLRAENEVLIKNVTSGVDETSIENFKILPFYPLKNGKKVADFADHRYFSYNGEIVSESWHMGIDFASVAQASIVSSNDGVVAYVGENGIYGLNIIIDHGFGLYSLYAHCSSVNVNQGDIVKAGQVIANTGVSGLALGDHLHFGILVQSLEVRPQQWLDKKWIADNITSVLDAAKKIIDKK</sequence>
<keyword evidence="5" id="KW-1185">Reference proteome</keyword>
<dbReference type="CDD" id="cd12797">
    <property type="entry name" value="M23_peptidase"/>
    <property type="match status" value="1"/>
</dbReference>
<evidence type="ECO:0000256" key="1">
    <source>
        <dbReference type="ARBA" id="ARBA00022729"/>
    </source>
</evidence>
<protein>
    <recommendedName>
        <fullName evidence="3">M23ase beta-sheet core domain-containing protein</fullName>
    </recommendedName>
</protein>
<dbReference type="SUPFAM" id="SSF51261">
    <property type="entry name" value="Duplicated hybrid motif"/>
    <property type="match status" value="1"/>
</dbReference>
<feature type="transmembrane region" description="Helical" evidence="2">
    <location>
        <begin position="9"/>
        <end position="28"/>
    </location>
</feature>
<evidence type="ECO:0000313" key="4">
    <source>
        <dbReference type="EMBL" id="CAD7287906.1"/>
    </source>
</evidence>
<accession>A0ABN7K897</accession>
<dbReference type="Pfam" id="PF01551">
    <property type="entry name" value="Peptidase_M23"/>
    <property type="match status" value="1"/>
</dbReference>
<proteinExistence type="predicted"/>
<dbReference type="Proteomes" id="UP000789803">
    <property type="component" value="Unassembled WGS sequence"/>
</dbReference>
<dbReference type="PANTHER" id="PTHR21666:SF289">
    <property type="entry name" value="L-ALA--D-GLU ENDOPEPTIDASE"/>
    <property type="match status" value="1"/>
</dbReference>
<dbReference type="EMBL" id="CAJHOF010000005">
    <property type="protein sequence ID" value="CAD7287906.1"/>
    <property type="molecule type" value="Genomic_DNA"/>
</dbReference>
<organism evidence="4 5">
    <name type="scientific">Campylobacter majalis</name>
    <dbReference type="NCBI Taxonomy" id="2790656"/>
    <lineage>
        <taxon>Bacteria</taxon>
        <taxon>Pseudomonadati</taxon>
        <taxon>Campylobacterota</taxon>
        <taxon>Epsilonproteobacteria</taxon>
        <taxon>Campylobacterales</taxon>
        <taxon>Campylobacteraceae</taxon>
        <taxon>Campylobacter</taxon>
    </lineage>
</organism>
<keyword evidence="2" id="KW-0812">Transmembrane</keyword>
<evidence type="ECO:0000259" key="3">
    <source>
        <dbReference type="Pfam" id="PF01551"/>
    </source>
</evidence>
<keyword evidence="2" id="KW-0472">Membrane</keyword>
<dbReference type="Gene3D" id="2.70.70.10">
    <property type="entry name" value="Glucose Permease (Domain IIA)"/>
    <property type="match status" value="1"/>
</dbReference>
<evidence type="ECO:0000313" key="5">
    <source>
        <dbReference type="Proteomes" id="UP000789803"/>
    </source>
</evidence>